<dbReference type="InterPro" id="IPR036866">
    <property type="entry name" value="RibonucZ/Hydroxyglut_hydro"/>
</dbReference>
<gene>
    <name evidence="4" type="ORF">rosag_09620</name>
</gene>
<organism evidence="4 5">
    <name type="scientific">Roseisolibacter agri</name>
    <dbReference type="NCBI Taxonomy" id="2014610"/>
    <lineage>
        <taxon>Bacteria</taxon>
        <taxon>Pseudomonadati</taxon>
        <taxon>Gemmatimonadota</taxon>
        <taxon>Gemmatimonadia</taxon>
        <taxon>Gemmatimonadales</taxon>
        <taxon>Gemmatimonadaceae</taxon>
        <taxon>Roseisolibacter</taxon>
    </lineage>
</organism>
<dbReference type="SUPFAM" id="SSF56281">
    <property type="entry name" value="Metallo-hydrolase/oxidoreductase"/>
    <property type="match status" value="1"/>
</dbReference>
<evidence type="ECO:0000313" key="5">
    <source>
        <dbReference type="Proteomes" id="UP001161325"/>
    </source>
</evidence>
<accession>A0AA37VE07</accession>
<evidence type="ECO:0000313" key="4">
    <source>
        <dbReference type="EMBL" id="GLC24449.1"/>
    </source>
</evidence>
<comment type="caution">
    <text evidence="4">The sequence shown here is derived from an EMBL/GenBank/DDBJ whole genome shotgun (WGS) entry which is preliminary data.</text>
</comment>
<dbReference type="AlphaFoldDB" id="A0AA37VE07"/>
<dbReference type="PANTHER" id="PTHR42951:SF17">
    <property type="entry name" value="METALLO-BETA-LACTAMASE DOMAIN-CONTAINING PROTEIN"/>
    <property type="match status" value="1"/>
</dbReference>
<dbReference type="Proteomes" id="UP001161325">
    <property type="component" value="Unassembled WGS sequence"/>
</dbReference>
<evidence type="ECO:0000259" key="3">
    <source>
        <dbReference type="SMART" id="SM00849"/>
    </source>
</evidence>
<dbReference type="InterPro" id="IPR001279">
    <property type="entry name" value="Metallo-B-lactamas"/>
</dbReference>
<protein>
    <submittedName>
        <fullName evidence="4">HARLDQ motif MBL-fold protein</fullName>
    </submittedName>
</protein>
<dbReference type="NCBIfam" id="NF012229">
    <property type="entry name" value="bla_class_B_core"/>
    <property type="match status" value="1"/>
</dbReference>
<proteinExistence type="predicted"/>
<dbReference type="PANTHER" id="PTHR42951">
    <property type="entry name" value="METALLO-BETA-LACTAMASE DOMAIN-CONTAINING"/>
    <property type="match status" value="1"/>
</dbReference>
<feature type="domain" description="Metallo-beta-lactamase" evidence="3">
    <location>
        <begin position="51"/>
        <end position="244"/>
    </location>
</feature>
<sequence>MRLLAFATLLAAPLALRAQVDTTPCASCVEWNAPQRPFRIHGDSWYVGTRGLSAILVTSPQGHVLLDGGLPESAARIAENVRALGFRMEDVRVILNSHAHYDHAGGLAALQRMSGATVAAHPWSAAVMRRGTTLPEDPQHGLDIPYPAVPTVRALADGETVRVGPLALTAHFTGGHTPGGTTWSWRACEKERCLDLVYADSQTPVSADGFLFTRNTRYPQALQDFARGHATLERLRCDVLLTPHPGFSELFERLAAREQGRADAFRDPSACRRLAADARQRLARRVATKRAATERAVPPATRPSAP</sequence>
<dbReference type="InterPro" id="IPR050855">
    <property type="entry name" value="NDM-1-like"/>
</dbReference>
<evidence type="ECO:0000256" key="1">
    <source>
        <dbReference type="SAM" id="MobiDB-lite"/>
    </source>
</evidence>
<feature type="signal peptide" evidence="2">
    <location>
        <begin position="1"/>
        <end position="18"/>
    </location>
</feature>
<dbReference type="SMART" id="SM00849">
    <property type="entry name" value="Lactamase_B"/>
    <property type="match status" value="1"/>
</dbReference>
<evidence type="ECO:0000256" key="2">
    <source>
        <dbReference type="SAM" id="SignalP"/>
    </source>
</evidence>
<feature type="region of interest" description="Disordered" evidence="1">
    <location>
        <begin position="286"/>
        <end position="306"/>
    </location>
</feature>
<dbReference type="RefSeq" id="WP_284348898.1">
    <property type="nucleotide sequence ID" value="NZ_BRXS01000002.1"/>
</dbReference>
<dbReference type="Gene3D" id="3.60.15.10">
    <property type="entry name" value="Ribonuclease Z/Hydroxyacylglutathione hydrolase-like"/>
    <property type="match status" value="1"/>
</dbReference>
<name>A0AA37VE07_9BACT</name>
<dbReference type="EMBL" id="BRXS01000002">
    <property type="protein sequence ID" value="GLC24449.1"/>
    <property type="molecule type" value="Genomic_DNA"/>
</dbReference>
<keyword evidence="5" id="KW-1185">Reference proteome</keyword>
<dbReference type="Pfam" id="PF00753">
    <property type="entry name" value="Lactamase_B"/>
    <property type="match status" value="1"/>
</dbReference>
<keyword evidence="2" id="KW-0732">Signal</keyword>
<reference evidence="4" key="1">
    <citation type="submission" date="2022-08" db="EMBL/GenBank/DDBJ databases">
        <title>Draft genome sequencing of Roseisolibacter agri AW1220.</title>
        <authorList>
            <person name="Tobiishi Y."/>
            <person name="Tonouchi A."/>
        </authorList>
    </citation>
    <scope>NUCLEOTIDE SEQUENCE</scope>
    <source>
        <strain evidence="4">AW1220</strain>
    </source>
</reference>
<feature type="chain" id="PRO_5041352547" evidence="2">
    <location>
        <begin position="19"/>
        <end position="306"/>
    </location>
</feature>
<dbReference type="NCBIfam" id="NF033105">
    <property type="entry name" value="bla_subclass_B3"/>
    <property type="match status" value="1"/>
</dbReference>